<dbReference type="RefSeq" id="WP_155693945.1">
    <property type="nucleotide sequence ID" value="NZ_BAAAFQ010000005.1"/>
</dbReference>
<evidence type="ECO:0000313" key="3">
    <source>
        <dbReference type="EMBL" id="MUH71319.1"/>
    </source>
</evidence>
<keyword evidence="4" id="KW-1185">Reference proteome</keyword>
<sequence>MTLKISSHLSLANQFLIAMPSMDESYFGRSLTYICEHDEHGAMGLVVNKTTDMSVKNLLSEIDIAVPEYSPLDDKKVMSGGPVQEDRGFVLHTGSRVWSSSLQLEQNFMVTTSKDILENLGTTDGPEDFVVTLGYAGWGAGQLEDEIANNAWLTVDADPEIIFGAPPKERWELALKKLGISSSQLSHIAGHS</sequence>
<organism evidence="3 4">
    <name type="scientific">Psychrosphaera haliotis</name>
    <dbReference type="NCBI Taxonomy" id="555083"/>
    <lineage>
        <taxon>Bacteria</taxon>
        <taxon>Pseudomonadati</taxon>
        <taxon>Pseudomonadota</taxon>
        <taxon>Gammaproteobacteria</taxon>
        <taxon>Alteromonadales</taxon>
        <taxon>Pseudoalteromonadaceae</taxon>
        <taxon>Psychrosphaera</taxon>
    </lineage>
</organism>
<comment type="caution">
    <text evidence="3">The sequence shown here is derived from an EMBL/GenBank/DDBJ whole genome shotgun (WGS) entry which is preliminary data.</text>
</comment>
<name>A0A6N8F7D9_9GAMM</name>
<dbReference type="HAMAP" id="MF_00758">
    <property type="entry name" value="UPF0301"/>
    <property type="match status" value="1"/>
</dbReference>
<accession>A0A6N8F7D9</accession>
<gene>
    <name evidence="3" type="ORF">GNP35_01705</name>
</gene>
<evidence type="ECO:0000313" key="4">
    <source>
        <dbReference type="Proteomes" id="UP000439994"/>
    </source>
</evidence>
<dbReference type="OrthoDB" id="9807486at2"/>
<dbReference type="NCBIfam" id="NF001266">
    <property type="entry name" value="PRK00228.1-1"/>
    <property type="match status" value="1"/>
</dbReference>
<dbReference type="Gene3D" id="3.40.1740.10">
    <property type="entry name" value="VC0467-like"/>
    <property type="match status" value="1"/>
</dbReference>
<dbReference type="SUPFAM" id="SSF143456">
    <property type="entry name" value="VC0467-like"/>
    <property type="match status" value="1"/>
</dbReference>
<dbReference type="Proteomes" id="UP000439994">
    <property type="component" value="Unassembled WGS sequence"/>
</dbReference>
<comment type="similarity">
    <text evidence="1 2">Belongs to the UPF0301 (AlgH) family.</text>
</comment>
<evidence type="ECO:0000256" key="2">
    <source>
        <dbReference type="HAMAP-Rule" id="MF_00758"/>
    </source>
</evidence>
<dbReference type="Pfam" id="PF02622">
    <property type="entry name" value="DUF179"/>
    <property type="match status" value="1"/>
</dbReference>
<reference evidence="3 4" key="1">
    <citation type="submission" date="2019-11" db="EMBL/GenBank/DDBJ databases">
        <title>P. haliotis isolates from Z. marina roots.</title>
        <authorList>
            <person name="Cohen M."/>
            <person name="Jospin G."/>
            <person name="Eisen J.A."/>
            <person name="Coil D.A."/>
        </authorList>
    </citation>
    <scope>NUCLEOTIDE SEQUENCE [LARGE SCALE GENOMIC DNA]</scope>
    <source>
        <strain evidence="3 4">UCD-MCMsp1aY</strain>
    </source>
</reference>
<protein>
    <recommendedName>
        <fullName evidence="2">UPF0301 protein GNP35_01705</fullName>
    </recommendedName>
</protein>
<dbReference type="GO" id="GO:0005829">
    <property type="term" value="C:cytosol"/>
    <property type="evidence" value="ECO:0007669"/>
    <property type="project" value="TreeGrafter"/>
</dbReference>
<proteinExistence type="inferred from homology"/>
<dbReference type="PANTHER" id="PTHR30327">
    <property type="entry name" value="UNCHARACTERIZED PROTEIN YQGE"/>
    <property type="match status" value="1"/>
</dbReference>
<dbReference type="EMBL" id="WOCD01000001">
    <property type="protein sequence ID" value="MUH71319.1"/>
    <property type="molecule type" value="Genomic_DNA"/>
</dbReference>
<dbReference type="AlphaFoldDB" id="A0A6N8F7D9"/>
<evidence type="ECO:0000256" key="1">
    <source>
        <dbReference type="ARBA" id="ARBA00009600"/>
    </source>
</evidence>
<dbReference type="InterPro" id="IPR003774">
    <property type="entry name" value="AlgH-like"/>
</dbReference>
<dbReference type="PANTHER" id="PTHR30327:SF1">
    <property type="entry name" value="UPF0301 PROTEIN YQGE"/>
    <property type="match status" value="1"/>
</dbReference>